<accession>A0A4Z2GMZ4</accession>
<reference evidence="2 3" key="1">
    <citation type="submission" date="2019-03" db="EMBL/GenBank/DDBJ databases">
        <title>First draft genome of Liparis tanakae, snailfish: a comprehensive survey of snailfish specific genes.</title>
        <authorList>
            <person name="Kim W."/>
            <person name="Song I."/>
            <person name="Jeong J.-H."/>
            <person name="Kim D."/>
            <person name="Kim S."/>
            <person name="Ryu S."/>
            <person name="Song J.Y."/>
            <person name="Lee S.K."/>
        </authorList>
    </citation>
    <scope>NUCLEOTIDE SEQUENCE [LARGE SCALE GENOMIC DNA]</scope>
    <source>
        <tissue evidence="2">Muscle</tissue>
    </source>
</reference>
<proteinExistence type="predicted"/>
<protein>
    <submittedName>
        <fullName evidence="2">Uncharacterized protein</fullName>
    </submittedName>
</protein>
<organism evidence="2 3">
    <name type="scientific">Liparis tanakae</name>
    <name type="common">Tanaka's snailfish</name>
    <dbReference type="NCBI Taxonomy" id="230148"/>
    <lineage>
        <taxon>Eukaryota</taxon>
        <taxon>Metazoa</taxon>
        <taxon>Chordata</taxon>
        <taxon>Craniata</taxon>
        <taxon>Vertebrata</taxon>
        <taxon>Euteleostomi</taxon>
        <taxon>Actinopterygii</taxon>
        <taxon>Neopterygii</taxon>
        <taxon>Teleostei</taxon>
        <taxon>Neoteleostei</taxon>
        <taxon>Acanthomorphata</taxon>
        <taxon>Eupercaria</taxon>
        <taxon>Perciformes</taxon>
        <taxon>Cottioidei</taxon>
        <taxon>Cottales</taxon>
        <taxon>Liparidae</taxon>
        <taxon>Liparis</taxon>
    </lineage>
</organism>
<feature type="compositionally biased region" description="Polar residues" evidence="1">
    <location>
        <begin position="97"/>
        <end position="119"/>
    </location>
</feature>
<gene>
    <name evidence="2" type="ORF">EYF80_035215</name>
</gene>
<dbReference type="OrthoDB" id="10053061at2759"/>
<dbReference type="EMBL" id="SRLO01000480">
    <property type="protein sequence ID" value="TNN54585.1"/>
    <property type="molecule type" value="Genomic_DNA"/>
</dbReference>
<dbReference type="Proteomes" id="UP000314294">
    <property type="component" value="Unassembled WGS sequence"/>
</dbReference>
<sequence>MGFPTNPVQMSNGFKPMSFALGCVHTENPAIELTVHLQRCPKNEAVPQEAHAHPQAKEVGYLIIKLNTNIITTCFVKGAEAVGRVREEQSVKLKQFQEPSDASGQHCLNDSTNELSQAD</sequence>
<feature type="region of interest" description="Disordered" evidence="1">
    <location>
        <begin position="94"/>
        <end position="119"/>
    </location>
</feature>
<name>A0A4Z2GMZ4_9TELE</name>
<dbReference type="AlphaFoldDB" id="A0A4Z2GMZ4"/>
<evidence type="ECO:0000313" key="2">
    <source>
        <dbReference type="EMBL" id="TNN54585.1"/>
    </source>
</evidence>
<evidence type="ECO:0000313" key="3">
    <source>
        <dbReference type="Proteomes" id="UP000314294"/>
    </source>
</evidence>
<evidence type="ECO:0000256" key="1">
    <source>
        <dbReference type="SAM" id="MobiDB-lite"/>
    </source>
</evidence>
<comment type="caution">
    <text evidence="2">The sequence shown here is derived from an EMBL/GenBank/DDBJ whole genome shotgun (WGS) entry which is preliminary data.</text>
</comment>
<keyword evidence="3" id="KW-1185">Reference proteome</keyword>